<comment type="caution">
    <text evidence="1">The sequence shown here is derived from an EMBL/GenBank/DDBJ whole genome shotgun (WGS) entry which is preliminary data.</text>
</comment>
<dbReference type="AlphaFoldDB" id="A0A0F9AHR9"/>
<protein>
    <submittedName>
        <fullName evidence="1">Uncharacterized protein</fullName>
    </submittedName>
</protein>
<gene>
    <name evidence="1" type="ORF">LCGC14_2648910</name>
</gene>
<reference evidence="1" key="1">
    <citation type="journal article" date="2015" name="Nature">
        <title>Complex archaea that bridge the gap between prokaryotes and eukaryotes.</title>
        <authorList>
            <person name="Spang A."/>
            <person name="Saw J.H."/>
            <person name="Jorgensen S.L."/>
            <person name="Zaremba-Niedzwiedzka K."/>
            <person name="Martijn J."/>
            <person name="Lind A.E."/>
            <person name="van Eijk R."/>
            <person name="Schleper C."/>
            <person name="Guy L."/>
            <person name="Ettema T.J."/>
        </authorList>
    </citation>
    <scope>NUCLEOTIDE SEQUENCE</scope>
</reference>
<name>A0A0F9AHR9_9ZZZZ</name>
<feature type="non-terminal residue" evidence="1">
    <location>
        <position position="1"/>
    </location>
</feature>
<dbReference type="EMBL" id="LAZR01045877">
    <property type="protein sequence ID" value="KKK97825.1"/>
    <property type="molecule type" value="Genomic_DNA"/>
</dbReference>
<accession>A0A0F9AHR9</accession>
<proteinExistence type="predicted"/>
<evidence type="ECO:0000313" key="1">
    <source>
        <dbReference type="EMBL" id="KKK97825.1"/>
    </source>
</evidence>
<sequence length="174" mass="19828">VKEKFDLTVPKTQHEIVASRSALYPTEAEIKFLIDRRQFVKSKLINMQEDIVIINKKPYLMKSGTQKYINAFGISIEILNSKVFPKDDDIIAEYRIKATAPNGQFVIADGTNSKSEYWSKKFQNHGSYTLHNLKAKARTRAIHIAVSDIIGYGELGFATLPANEPEQVFEFEEE</sequence>
<organism evidence="1">
    <name type="scientific">marine sediment metagenome</name>
    <dbReference type="NCBI Taxonomy" id="412755"/>
    <lineage>
        <taxon>unclassified sequences</taxon>
        <taxon>metagenomes</taxon>
        <taxon>ecological metagenomes</taxon>
    </lineage>
</organism>